<feature type="domain" description="DUF7726" evidence="1">
    <location>
        <begin position="29"/>
        <end position="92"/>
    </location>
</feature>
<evidence type="ECO:0000313" key="2">
    <source>
        <dbReference type="EMBL" id="KAJ6648546.1"/>
    </source>
</evidence>
<dbReference type="EMBL" id="WJQU01000001">
    <property type="protein sequence ID" value="KAJ6648546.1"/>
    <property type="molecule type" value="Genomic_DNA"/>
</dbReference>
<reference evidence="2" key="1">
    <citation type="submission" date="2022-07" db="EMBL/GenBank/DDBJ databases">
        <authorList>
            <person name="Trinca V."/>
            <person name="Uliana J.V.C."/>
            <person name="Torres T.T."/>
            <person name="Ward R.J."/>
            <person name="Monesi N."/>
        </authorList>
    </citation>
    <scope>NUCLEOTIDE SEQUENCE</scope>
    <source>
        <strain evidence="2">HSMRA1968</strain>
        <tissue evidence="2">Whole embryos</tissue>
    </source>
</reference>
<dbReference type="InterPro" id="IPR056143">
    <property type="entry name" value="DUF7726"/>
</dbReference>
<evidence type="ECO:0000313" key="3">
    <source>
        <dbReference type="Proteomes" id="UP001151699"/>
    </source>
</evidence>
<sequence>PQWQVGAPYSIAHVLGRQRLTYLKQLYGPVFEDCDEVRRNISEYMSTNSTNVATFSLVINVQHQSLKQFLAQKGFDIGAGSLAYPAAYYYFEIMRLSHREEKSRHRLESEKHYLYGYGLTRGSDKARRKF</sequence>
<dbReference type="PANTHER" id="PTHR42339:SF1">
    <property type="entry name" value="HISTONE H1"/>
    <property type="match status" value="1"/>
</dbReference>
<gene>
    <name evidence="2" type="ORF">Bhyg_03776</name>
</gene>
<feature type="non-terminal residue" evidence="2">
    <location>
        <position position="1"/>
    </location>
</feature>
<organism evidence="2 3">
    <name type="scientific">Pseudolycoriella hygida</name>
    <dbReference type="NCBI Taxonomy" id="35572"/>
    <lineage>
        <taxon>Eukaryota</taxon>
        <taxon>Metazoa</taxon>
        <taxon>Ecdysozoa</taxon>
        <taxon>Arthropoda</taxon>
        <taxon>Hexapoda</taxon>
        <taxon>Insecta</taxon>
        <taxon>Pterygota</taxon>
        <taxon>Neoptera</taxon>
        <taxon>Endopterygota</taxon>
        <taxon>Diptera</taxon>
        <taxon>Nematocera</taxon>
        <taxon>Sciaroidea</taxon>
        <taxon>Sciaridae</taxon>
        <taxon>Pseudolycoriella</taxon>
    </lineage>
</organism>
<evidence type="ECO:0000259" key="1">
    <source>
        <dbReference type="Pfam" id="PF24852"/>
    </source>
</evidence>
<dbReference type="OrthoDB" id="78475at2759"/>
<name>A0A9Q0NF80_9DIPT</name>
<proteinExistence type="predicted"/>
<protein>
    <recommendedName>
        <fullName evidence="1">DUF7726 domain-containing protein</fullName>
    </recommendedName>
</protein>
<dbReference type="PANTHER" id="PTHR42339">
    <property type="entry name" value="HISTONE H1"/>
    <property type="match status" value="1"/>
</dbReference>
<dbReference type="Proteomes" id="UP001151699">
    <property type="component" value="Chromosome A"/>
</dbReference>
<keyword evidence="3" id="KW-1185">Reference proteome</keyword>
<comment type="caution">
    <text evidence="2">The sequence shown here is derived from an EMBL/GenBank/DDBJ whole genome shotgun (WGS) entry which is preliminary data.</text>
</comment>
<dbReference type="AlphaFoldDB" id="A0A9Q0NF80"/>
<dbReference type="Pfam" id="PF24852">
    <property type="entry name" value="DUF7726"/>
    <property type="match status" value="1"/>
</dbReference>
<accession>A0A9Q0NF80</accession>